<dbReference type="Pfam" id="PF14070">
    <property type="entry name" value="YjfB_motility"/>
    <property type="match status" value="1"/>
</dbReference>
<dbReference type="Proteomes" id="UP000031366">
    <property type="component" value="Unassembled WGS sequence"/>
</dbReference>
<sequence>MDIGAMSIALNQGKVQNAVSLALMKKVMTTSNVNMDGMIKMIEAVDPNLGNSLDVKA</sequence>
<dbReference type="RefSeq" id="WP_069187809.1">
    <property type="nucleotide sequence ID" value="NZ_AYSO01000017.1"/>
</dbReference>
<gene>
    <name evidence="1" type="ORF">U732_1652</name>
</gene>
<accession>A0A0C1R705</accession>
<dbReference type="AlphaFoldDB" id="A0A0C1R705"/>
<evidence type="ECO:0000313" key="2">
    <source>
        <dbReference type="Proteomes" id="UP000031366"/>
    </source>
</evidence>
<evidence type="ECO:0000313" key="1">
    <source>
        <dbReference type="EMBL" id="KIE46271.1"/>
    </source>
</evidence>
<keyword evidence="2" id="KW-1185">Reference proteome</keyword>
<organism evidence="1 2">
    <name type="scientific">Clostridium argentinense CDC 2741</name>
    <dbReference type="NCBI Taxonomy" id="1418104"/>
    <lineage>
        <taxon>Bacteria</taxon>
        <taxon>Bacillati</taxon>
        <taxon>Bacillota</taxon>
        <taxon>Clostridia</taxon>
        <taxon>Eubacteriales</taxon>
        <taxon>Clostridiaceae</taxon>
        <taxon>Clostridium</taxon>
    </lineage>
</organism>
<comment type="caution">
    <text evidence="1">The sequence shown here is derived from an EMBL/GenBank/DDBJ whole genome shotgun (WGS) entry which is preliminary data.</text>
</comment>
<name>A0A0C1R705_9CLOT</name>
<dbReference type="InterPro" id="IPR025906">
    <property type="entry name" value="YjfB_motility"/>
</dbReference>
<reference evidence="1 2" key="1">
    <citation type="journal article" date="2015" name="Infect. Genet. Evol.">
        <title>Genomic sequences of six botulinum neurotoxin-producing strains representing three clostridial species illustrate the mobility and diversity of botulinum neurotoxin genes.</title>
        <authorList>
            <person name="Smith T.J."/>
            <person name="Hill K.K."/>
            <person name="Xie G."/>
            <person name="Foley B.T."/>
            <person name="Williamson C.H."/>
            <person name="Foster J.T."/>
            <person name="Johnson S.L."/>
            <person name="Chertkov O."/>
            <person name="Teshima H."/>
            <person name="Gibbons H.S."/>
            <person name="Johnsky L.A."/>
            <person name="Karavis M.A."/>
            <person name="Smith L.A."/>
        </authorList>
    </citation>
    <scope>NUCLEOTIDE SEQUENCE [LARGE SCALE GENOMIC DNA]</scope>
    <source>
        <strain evidence="1 2">CDC 2741</strain>
    </source>
</reference>
<dbReference type="EMBL" id="AYSO01000017">
    <property type="protein sequence ID" value="KIE46271.1"/>
    <property type="molecule type" value="Genomic_DNA"/>
</dbReference>
<protein>
    <submittedName>
        <fullName evidence="1">Motility family protein</fullName>
    </submittedName>
</protein>
<proteinExistence type="predicted"/>
<dbReference type="OrthoDB" id="1924973at2"/>